<reference evidence="1" key="1">
    <citation type="submission" date="2018-11" db="EMBL/GenBank/DDBJ databases">
        <authorList>
            <consortium name="Pathogen Informatics"/>
        </authorList>
    </citation>
    <scope>NUCLEOTIDE SEQUENCE [LARGE SCALE GENOMIC DNA]</scope>
</reference>
<name>A0A3P7Z6S5_HELPZ</name>
<accession>A0A3P7Z6S5</accession>
<gene>
    <name evidence="1" type="ORF">HPBE_LOCUS7663</name>
</gene>
<sequence>MEPCLDHQCQDIWLILLARTSGRSYSAALTCWHLVSCCSPFRISRGKTLEKRCLRNLSSRKNDDKIYVLRKFSSPLF</sequence>
<dbReference type="EMBL" id="UZAH01025948">
    <property type="protein sequence ID" value="VDO73173.1"/>
    <property type="molecule type" value="Genomic_DNA"/>
</dbReference>
<protein>
    <submittedName>
        <fullName evidence="1">Uncharacterized protein</fullName>
    </submittedName>
</protein>
<dbReference type="AlphaFoldDB" id="A0A3P7Z6S5"/>
<organism evidence="1">
    <name type="scientific">Heligmosomoides polygyrus</name>
    <name type="common">Parasitic roundworm</name>
    <dbReference type="NCBI Taxonomy" id="6339"/>
    <lineage>
        <taxon>Eukaryota</taxon>
        <taxon>Metazoa</taxon>
        <taxon>Ecdysozoa</taxon>
        <taxon>Nematoda</taxon>
        <taxon>Chromadorea</taxon>
        <taxon>Rhabditida</taxon>
        <taxon>Rhabditina</taxon>
        <taxon>Rhabditomorpha</taxon>
        <taxon>Strongyloidea</taxon>
        <taxon>Heligmosomidae</taxon>
        <taxon>Heligmosomoides</taxon>
    </lineage>
</organism>
<proteinExistence type="predicted"/>
<evidence type="ECO:0000313" key="1">
    <source>
        <dbReference type="EMBL" id="VDO73173.1"/>
    </source>
</evidence>